<keyword evidence="2" id="KW-1185">Reference proteome</keyword>
<dbReference type="Proteomes" id="UP000631114">
    <property type="component" value="Unassembled WGS sequence"/>
</dbReference>
<evidence type="ECO:0000313" key="1">
    <source>
        <dbReference type="EMBL" id="KAF9599912.1"/>
    </source>
</evidence>
<dbReference type="PANTHER" id="PTHR38542">
    <property type="entry name" value="OS04G0450500 PROTEIN"/>
    <property type="match status" value="1"/>
</dbReference>
<organism evidence="1 2">
    <name type="scientific">Coptis chinensis</name>
    <dbReference type="NCBI Taxonomy" id="261450"/>
    <lineage>
        <taxon>Eukaryota</taxon>
        <taxon>Viridiplantae</taxon>
        <taxon>Streptophyta</taxon>
        <taxon>Embryophyta</taxon>
        <taxon>Tracheophyta</taxon>
        <taxon>Spermatophyta</taxon>
        <taxon>Magnoliopsida</taxon>
        <taxon>Ranunculales</taxon>
        <taxon>Ranunculaceae</taxon>
        <taxon>Coptidoideae</taxon>
        <taxon>Coptis</taxon>
    </lineage>
</organism>
<sequence>MAAGIVGWYGPLIDLSKAASHIGHYVQLLVFVHRTRPIQKYKTSKEGVLLRTDVQVGDDTRTYFSVCIWQKEMGSMIVSGDVILLQNVKIVKFGDVVEAGTVQDSSLVPLVHPYALLVSKGAEDLISCSGVGKTTKEKLKKVINWVQQTKGALSFVQEPHVRYSSYPVDNWISIVTVYFNCVKSMRQLMTNWKVDKERNIHNCSSISELSCLNISCKAAFSAFVSEIFLPFTGGSDKEFDEGKMFIRRRLFATKDNKLVEDLICLGCKQCNYPMNSDYGSLLEQNRFPMYCQKSTNRLHNICSIYRPFLLYVWDQSDYVPLLITNKGAELLFGNITAERVYLCYKEERKGLNSIKYDEHVKGKGHCGQMAFGNTRCFKGEAVGSKPLDGNLQTINTQVDRTKRLNFYRIWKLHSTPPTGLPSIIL</sequence>
<name>A0A835HKC3_9MAGN</name>
<dbReference type="EMBL" id="JADFTS010000006">
    <property type="protein sequence ID" value="KAF9599912.1"/>
    <property type="molecule type" value="Genomic_DNA"/>
</dbReference>
<dbReference type="PANTHER" id="PTHR38542:SF2">
    <property type="entry name" value="REPLICATION FACTOR A C-TERMINAL DOMAIN-CONTAINING PROTEIN"/>
    <property type="match status" value="1"/>
</dbReference>
<dbReference type="OrthoDB" id="2446218at2759"/>
<accession>A0A835HKC3</accession>
<proteinExistence type="predicted"/>
<comment type="caution">
    <text evidence="1">The sequence shown here is derived from an EMBL/GenBank/DDBJ whole genome shotgun (WGS) entry which is preliminary data.</text>
</comment>
<reference evidence="1 2" key="1">
    <citation type="submission" date="2020-10" db="EMBL/GenBank/DDBJ databases">
        <title>The Coptis chinensis genome and diversification of protoberbering-type alkaloids.</title>
        <authorList>
            <person name="Wang B."/>
            <person name="Shu S."/>
            <person name="Song C."/>
            <person name="Liu Y."/>
        </authorList>
    </citation>
    <scope>NUCLEOTIDE SEQUENCE [LARGE SCALE GENOMIC DNA]</scope>
    <source>
        <strain evidence="1">HL-2020</strain>
        <tissue evidence="1">Leaf</tissue>
    </source>
</reference>
<gene>
    <name evidence="1" type="ORF">IFM89_001858</name>
</gene>
<protein>
    <submittedName>
        <fullName evidence="1">Uncharacterized protein</fullName>
    </submittedName>
</protein>
<evidence type="ECO:0000313" key="2">
    <source>
        <dbReference type="Proteomes" id="UP000631114"/>
    </source>
</evidence>
<dbReference type="AlphaFoldDB" id="A0A835HKC3"/>